<dbReference type="InterPro" id="IPR031701">
    <property type="entry name" value="SIX1_SD"/>
</dbReference>
<evidence type="ECO:0000256" key="5">
    <source>
        <dbReference type="PROSITE-ProRule" id="PRU00108"/>
    </source>
</evidence>
<dbReference type="GO" id="GO:0003677">
    <property type="term" value="F:DNA binding"/>
    <property type="evidence" value="ECO:0007669"/>
    <property type="project" value="UniProtKB-UniRule"/>
</dbReference>
<accession>A0ABD2JB16</accession>
<dbReference type="SMART" id="SM00389">
    <property type="entry name" value="HOX"/>
    <property type="match status" value="1"/>
</dbReference>
<evidence type="ECO:0000259" key="8">
    <source>
        <dbReference type="PROSITE" id="PS50071"/>
    </source>
</evidence>
<sequence length="286" mass="33172">MRFPPKIQLPPELLSELANAFRFDFRWSVLRVSSSIFDHFLAKRQQKILQNIELKFQQIVKSYEQREGFSKVGKLSNFLNKTLELFQMNIAIPEAVLGAHALISLHTSNFNELYSILEDGPMMGMELLKIWNDAHYQQSEQIWGKSPLDPSDKHRVRKRHPFPPIDRHLKLKSTRRCYKEKAMAMLNEYYLKDRSPNLATKQQLAQQTGLTETLVSTWFQNRRLRDKIEQKMADLSPHCPGTSSSSSDGLSLSDGGHSRSSAKMPLEFEKDELLEPKEKKPKEKDE</sequence>
<feature type="DNA-binding region" description="Homeobox" evidence="5">
    <location>
        <begin position="171"/>
        <end position="230"/>
    </location>
</feature>
<reference evidence="9 10" key="1">
    <citation type="submission" date="2024-10" db="EMBL/GenBank/DDBJ databases">
        <authorList>
            <person name="Kim D."/>
        </authorList>
    </citation>
    <scope>NUCLEOTIDE SEQUENCE [LARGE SCALE GENOMIC DNA]</scope>
    <source>
        <strain evidence="9">BH-2024</strain>
    </source>
</reference>
<gene>
    <name evidence="9" type="ORF">niasHT_029572</name>
</gene>
<dbReference type="Pfam" id="PF00046">
    <property type="entry name" value="Homeodomain"/>
    <property type="match status" value="1"/>
</dbReference>
<evidence type="ECO:0000256" key="6">
    <source>
        <dbReference type="RuleBase" id="RU000682"/>
    </source>
</evidence>
<evidence type="ECO:0000256" key="7">
    <source>
        <dbReference type="SAM" id="MobiDB-lite"/>
    </source>
</evidence>
<proteinExistence type="predicted"/>
<protein>
    <recommendedName>
        <fullName evidence="8">Homeobox domain-containing protein</fullName>
    </recommendedName>
</protein>
<feature type="compositionally biased region" description="Basic and acidic residues" evidence="7">
    <location>
        <begin position="266"/>
        <end position="286"/>
    </location>
</feature>
<organism evidence="9 10">
    <name type="scientific">Heterodera trifolii</name>
    <dbReference type="NCBI Taxonomy" id="157864"/>
    <lineage>
        <taxon>Eukaryota</taxon>
        <taxon>Metazoa</taxon>
        <taxon>Ecdysozoa</taxon>
        <taxon>Nematoda</taxon>
        <taxon>Chromadorea</taxon>
        <taxon>Rhabditida</taxon>
        <taxon>Tylenchina</taxon>
        <taxon>Tylenchomorpha</taxon>
        <taxon>Tylenchoidea</taxon>
        <taxon>Heteroderidae</taxon>
        <taxon>Heteroderinae</taxon>
        <taxon>Heterodera</taxon>
    </lineage>
</organism>
<dbReference type="InterPro" id="IPR009057">
    <property type="entry name" value="Homeodomain-like_sf"/>
</dbReference>
<dbReference type="Pfam" id="PF16878">
    <property type="entry name" value="SIX1_SD"/>
    <property type="match status" value="1"/>
</dbReference>
<dbReference type="Gene3D" id="1.10.10.60">
    <property type="entry name" value="Homeodomain-like"/>
    <property type="match status" value="1"/>
</dbReference>
<dbReference type="EMBL" id="JBICBT010001015">
    <property type="protein sequence ID" value="KAL3087808.1"/>
    <property type="molecule type" value="Genomic_DNA"/>
</dbReference>
<dbReference type="Proteomes" id="UP001620626">
    <property type="component" value="Unassembled WGS sequence"/>
</dbReference>
<keyword evidence="10" id="KW-1185">Reference proteome</keyword>
<feature type="domain" description="Homeobox" evidence="8">
    <location>
        <begin position="169"/>
        <end position="229"/>
    </location>
</feature>
<keyword evidence="4 5" id="KW-0539">Nucleus</keyword>
<evidence type="ECO:0000256" key="3">
    <source>
        <dbReference type="ARBA" id="ARBA00023155"/>
    </source>
</evidence>
<feature type="compositionally biased region" description="Low complexity" evidence="7">
    <location>
        <begin position="236"/>
        <end position="261"/>
    </location>
</feature>
<evidence type="ECO:0000256" key="4">
    <source>
        <dbReference type="ARBA" id="ARBA00023242"/>
    </source>
</evidence>
<evidence type="ECO:0000313" key="10">
    <source>
        <dbReference type="Proteomes" id="UP001620626"/>
    </source>
</evidence>
<dbReference type="PROSITE" id="PS50071">
    <property type="entry name" value="HOMEOBOX_2"/>
    <property type="match status" value="1"/>
</dbReference>
<dbReference type="PANTHER" id="PTHR10390">
    <property type="entry name" value="HOMEOBOX PROTEIN SIX"/>
    <property type="match status" value="1"/>
</dbReference>
<keyword evidence="3 5" id="KW-0371">Homeobox</keyword>
<name>A0ABD2JB16_9BILA</name>
<dbReference type="InterPro" id="IPR001356">
    <property type="entry name" value="HD"/>
</dbReference>
<keyword evidence="2 5" id="KW-0238">DNA-binding</keyword>
<comment type="caution">
    <text evidence="9">The sequence shown here is derived from an EMBL/GenBank/DDBJ whole genome shotgun (WGS) entry which is preliminary data.</text>
</comment>
<dbReference type="SUPFAM" id="SSF46689">
    <property type="entry name" value="Homeodomain-like"/>
    <property type="match status" value="1"/>
</dbReference>
<dbReference type="CDD" id="cd00086">
    <property type="entry name" value="homeodomain"/>
    <property type="match status" value="1"/>
</dbReference>
<dbReference type="PANTHER" id="PTHR10390:SF44">
    <property type="entry name" value="SIX HOMEOBOX 4"/>
    <property type="match status" value="1"/>
</dbReference>
<dbReference type="GO" id="GO:0005634">
    <property type="term" value="C:nucleus"/>
    <property type="evidence" value="ECO:0007669"/>
    <property type="project" value="UniProtKB-SubCell"/>
</dbReference>
<evidence type="ECO:0000313" key="9">
    <source>
        <dbReference type="EMBL" id="KAL3087808.1"/>
    </source>
</evidence>
<feature type="region of interest" description="Disordered" evidence="7">
    <location>
        <begin position="234"/>
        <end position="286"/>
    </location>
</feature>
<evidence type="ECO:0000256" key="2">
    <source>
        <dbReference type="ARBA" id="ARBA00023125"/>
    </source>
</evidence>
<dbReference type="AlphaFoldDB" id="A0ABD2JB16"/>
<evidence type="ECO:0000256" key="1">
    <source>
        <dbReference type="ARBA" id="ARBA00004123"/>
    </source>
</evidence>
<comment type="subcellular location">
    <subcellularLocation>
        <location evidence="1 5 6">Nucleus</location>
    </subcellularLocation>
</comment>